<dbReference type="InterPro" id="IPR047665">
    <property type="entry name" value="ComGG_streptococcus-type"/>
</dbReference>
<comment type="caution">
    <text evidence="1">The sequence shown here is derived from an EMBL/GenBank/DDBJ whole genome shotgun (WGS) entry which is preliminary data.</text>
</comment>
<gene>
    <name evidence="1" type="ORF">STRIC_1750</name>
</gene>
<sequence>MIFKKKVKAGVLLYCLFISSGFLLVLQVYLAQITYQYQEYQSQIDYSRAQIMAEIILQENKLANQEKVNYNWGTASYHLKGNKRQVTVTFKNSRSYHFIYQAKDVAKTN</sequence>
<dbReference type="AlphaFoldDB" id="G5K4L3"/>
<accession>G5K4L3</accession>
<protein>
    <recommendedName>
        <fullName evidence="3">Competence protein ComGG</fullName>
    </recommendedName>
</protein>
<dbReference type="NCBIfam" id="NF041014">
    <property type="entry name" value="pilin_ComGG_2"/>
    <property type="match status" value="1"/>
</dbReference>
<evidence type="ECO:0000313" key="2">
    <source>
        <dbReference type="Proteomes" id="UP000003330"/>
    </source>
</evidence>
<dbReference type="STRING" id="764299.STRIC_1750"/>
<organism evidence="1 2">
    <name type="scientific">Streptococcus ictaluri 707-05</name>
    <dbReference type="NCBI Taxonomy" id="764299"/>
    <lineage>
        <taxon>Bacteria</taxon>
        <taxon>Bacillati</taxon>
        <taxon>Bacillota</taxon>
        <taxon>Bacilli</taxon>
        <taxon>Lactobacillales</taxon>
        <taxon>Streptococcaceae</taxon>
        <taxon>Streptococcus</taxon>
    </lineage>
</organism>
<name>G5K4L3_9STRE</name>
<evidence type="ECO:0008006" key="3">
    <source>
        <dbReference type="Google" id="ProtNLM"/>
    </source>
</evidence>
<proteinExistence type="predicted"/>
<reference evidence="1 2" key="1">
    <citation type="journal article" date="2014" name="Int. J. Syst. Evol. Microbiol.">
        <title>Phylogenomics and the dynamic genome evolution of the genus Streptococcus.</title>
        <authorList>
            <consortium name="The Broad Institute Genome Sequencing Platform"/>
            <person name="Richards V.P."/>
            <person name="Palmer S.R."/>
            <person name="Pavinski Bitar P.D."/>
            <person name="Qin X."/>
            <person name="Weinstock G.M."/>
            <person name="Highlander S.K."/>
            <person name="Town C.D."/>
            <person name="Burne R.A."/>
            <person name="Stanhope M.J."/>
        </authorList>
    </citation>
    <scope>NUCLEOTIDE SEQUENCE [LARGE SCALE GENOMIC DNA]</scope>
    <source>
        <strain evidence="1 2">707-05</strain>
    </source>
</reference>
<evidence type="ECO:0000313" key="1">
    <source>
        <dbReference type="EMBL" id="EHI69172.1"/>
    </source>
</evidence>
<dbReference type="Proteomes" id="UP000003330">
    <property type="component" value="Unassembled WGS sequence"/>
</dbReference>
<dbReference type="EMBL" id="AEUX02000007">
    <property type="protein sequence ID" value="EHI69172.1"/>
    <property type="molecule type" value="Genomic_DNA"/>
</dbReference>
<keyword evidence="2" id="KW-1185">Reference proteome</keyword>